<organism evidence="2 3">
    <name type="scientific">Candidatus Roizmanbacteria bacterium RIFCSPLOWO2_01_FULL_40_42</name>
    <dbReference type="NCBI Taxonomy" id="1802066"/>
    <lineage>
        <taxon>Bacteria</taxon>
        <taxon>Candidatus Roizmaniibacteriota</taxon>
    </lineage>
</organism>
<accession>A0A1F7J609</accession>
<keyword evidence="1" id="KW-0812">Transmembrane</keyword>
<keyword evidence="1" id="KW-0472">Membrane</keyword>
<evidence type="ECO:0000313" key="3">
    <source>
        <dbReference type="Proteomes" id="UP000178558"/>
    </source>
</evidence>
<comment type="caution">
    <text evidence="2">The sequence shown here is derived from an EMBL/GenBank/DDBJ whole genome shotgun (WGS) entry which is preliminary data.</text>
</comment>
<sequence length="179" mass="19769">MAKKQLKSTVKAESPVKNKMPKWVGCCLVAAIVFAVLVILLFVLMFSGFFMYGDALNKAGFRFNPQKNSISLTDPKTGEQVSVGQQATLPRNFPPIPVYPGSKLVVVLTSAKNPSATFASVDKPEVIYAWYRKELPKKGWTVNPERGFVIEFENSAYKGTLITAGVEKNTTISITFEKK</sequence>
<gene>
    <name evidence="2" type="ORF">A3B50_02660</name>
</gene>
<reference evidence="2 3" key="1">
    <citation type="journal article" date="2016" name="Nat. Commun.">
        <title>Thousands of microbial genomes shed light on interconnected biogeochemical processes in an aquifer system.</title>
        <authorList>
            <person name="Anantharaman K."/>
            <person name="Brown C.T."/>
            <person name="Hug L.A."/>
            <person name="Sharon I."/>
            <person name="Castelle C.J."/>
            <person name="Probst A.J."/>
            <person name="Thomas B.C."/>
            <person name="Singh A."/>
            <person name="Wilkins M.J."/>
            <person name="Karaoz U."/>
            <person name="Brodie E.L."/>
            <person name="Williams K.H."/>
            <person name="Hubbard S.S."/>
            <person name="Banfield J.F."/>
        </authorList>
    </citation>
    <scope>NUCLEOTIDE SEQUENCE [LARGE SCALE GENOMIC DNA]</scope>
</reference>
<dbReference type="Proteomes" id="UP000178558">
    <property type="component" value="Unassembled WGS sequence"/>
</dbReference>
<protein>
    <submittedName>
        <fullName evidence="2">Uncharacterized protein</fullName>
    </submittedName>
</protein>
<dbReference type="EMBL" id="MGAQ01000006">
    <property type="protein sequence ID" value="OGK51042.1"/>
    <property type="molecule type" value="Genomic_DNA"/>
</dbReference>
<evidence type="ECO:0000313" key="2">
    <source>
        <dbReference type="EMBL" id="OGK51042.1"/>
    </source>
</evidence>
<name>A0A1F7J609_9BACT</name>
<proteinExistence type="predicted"/>
<keyword evidence="1" id="KW-1133">Transmembrane helix</keyword>
<dbReference type="AlphaFoldDB" id="A0A1F7J609"/>
<evidence type="ECO:0000256" key="1">
    <source>
        <dbReference type="SAM" id="Phobius"/>
    </source>
</evidence>
<feature type="transmembrane region" description="Helical" evidence="1">
    <location>
        <begin position="21"/>
        <end position="52"/>
    </location>
</feature>